<feature type="transmembrane region" description="Helical" evidence="6">
    <location>
        <begin position="288"/>
        <end position="308"/>
    </location>
</feature>
<keyword evidence="3 6" id="KW-1133">Transmembrane helix</keyword>
<evidence type="ECO:0000256" key="6">
    <source>
        <dbReference type="SAM" id="Phobius"/>
    </source>
</evidence>
<evidence type="ECO:0000256" key="5">
    <source>
        <dbReference type="SAM" id="MobiDB-lite"/>
    </source>
</evidence>
<keyword evidence="2 6" id="KW-0812">Transmembrane</keyword>
<accession>A0A0B2W6T1</accession>
<evidence type="ECO:0000256" key="4">
    <source>
        <dbReference type="ARBA" id="ARBA00023136"/>
    </source>
</evidence>
<keyword evidence="4 6" id="KW-0472">Membrane</keyword>
<feature type="compositionally biased region" description="Pro residues" evidence="5">
    <location>
        <begin position="18"/>
        <end position="30"/>
    </location>
</feature>
<comment type="caution">
    <text evidence="7">The sequence shown here is derived from an EMBL/GenBank/DDBJ whole genome shotgun (WGS) entry which is preliminary data.</text>
</comment>
<evidence type="ECO:0000256" key="2">
    <source>
        <dbReference type="ARBA" id="ARBA00022692"/>
    </source>
</evidence>
<feature type="compositionally biased region" description="Polar residues" evidence="5">
    <location>
        <begin position="1"/>
        <end position="13"/>
    </location>
</feature>
<organism evidence="7 8">
    <name type="scientific">Toxocara canis</name>
    <name type="common">Canine roundworm</name>
    <dbReference type="NCBI Taxonomy" id="6265"/>
    <lineage>
        <taxon>Eukaryota</taxon>
        <taxon>Metazoa</taxon>
        <taxon>Ecdysozoa</taxon>
        <taxon>Nematoda</taxon>
        <taxon>Chromadorea</taxon>
        <taxon>Rhabditida</taxon>
        <taxon>Spirurina</taxon>
        <taxon>Ascaridomorpha</taxon>
        <taxon>Ascaridoidea</taxon>
        <taxon>Toxocaridae</taxon>
        <taxon>Toxocara</taxon>
    </lineage>
</organism>
<evidence type="ECO:0000313" key="8">
    <source>
        <dbReference type="Proteomes" id="UP000031036"/>
    </source>
</evidence>
<dbReference type="AlphaFoldDB" id="A0A0B2W6T1"/>
<feature type="region of interest" description="Disordered" evidence="5">
    <location>
        <begin position="100"/>
        <end position="123"/>
    </location>
</feature>
<evidence type="ECO:0000256" key="1">
    <source>
        <dbReference type="ARBA" id="ARBA00004141"/>
    </source>
</evidence>
<evidence type="ECO:0000313" key="7">
    <source>
        <dbReference type="EMBL" id="KHN88985.1"/>
    </source>
</evidence>
<feature type="transmembrane region" description="Helical" evidence="6">
    <location>
        <begin position="146"/>
        <end position="166"/>
    </location>
</feature>
<feature type="compositionally biased region" description="Pro residues" evidence="5">
    <location>
        <begin position="106"/>
        <end position="118"/>
    </location>
</feature>
<feature type="transmembrane region" description="Helical" evidence="6">
    <location>
        <begin position="178"/>
        <end position="199"/>
    </location>
</feature>
<evidence type="ECO:0000256" key="3">
    <source>
        <dbReference type="ARBA" id="ARBA00022989"/>
    </source>
</evidence>
<reference evidence="7 8" key="1">
    <citation type="submission" date="2014-11" db="EMBL/GenBank/DDBJ databases">
        <title>Genetic blueprint of the zoonotic pathogen Toxocara canis.</title>
        <authorList>
            <person name="Zhu X.-Q."/>
            <person name="Korhonen P.K."/>
            <person name="Cai H."/>
            <person name="Young N.D."/>
            <person name="Nejsum P."/>
            <person name="von Samson-Himmelstjerna G."/>
            <person name="Boag P.R."/>
            <person name="Tan P."/>
            <person name="Li Q."/>
            <person name="Min J."/>
            <person name="Yang Y."/>
            <person name="Wang X."/>
            <person name="Fang X."/>
            <person name="Hall R.S."/>
            <person name="Hofmann A."/>
            <person name="Sternberg P.W."/>
            <person name="Jex A.R."/>
            <person name="Gasser R.B."/>
        </authorList>
    </citation>
    <scope>NUCLEOTIDE SEQUENCE [LARGE SCALE GENOMIC DNA]</scope>
    <source>
        <strain evidence="7">PN_DK_2014</strain>
    </source>
</reference>
<dbReference type="GO" id="GO:0016020">
    <property type="term" value="C:membrane"/>
    <property type="evidence" value="ECO:0007669"/>
    <property type="project" value="UniProtKB-SubCell"/>
</dbReference>
<dbReference type="OrthoDB" id="5868512at2759"/>
<sequence length="317" mass="35000">MKNCGDNLSNYSESRSPCRPPIGPPPPPPGSGSEYAQPTAPFYSPLWIDRFPRRENKGMFRVALVEAMLAEHFQSLIYDQSMNSDDPTAFNCGDNLSNYSESRSPCRPPIGPPPPPPGSGSEYAQPTAPFYSPLWIDRFPRRENKGMFRVALVEAMLAVVILGGGIWCYTDTPAYCPYYSAIWTSTVYLLNAIVGAVAAKYGSINLYMAHLVLSLISIMMCAISGILSARNWALVGTYQHPKINRNQAFCLLGEHDAPRLSYIFSQMDQYDFKACLFELKVGVAVNSVQFVIAGIEALLNLISAFLCCKRTCTSCLN</sequence>
<gene>
    <name evidence="7" type="ORF">Tcan_18985</name>
</gene>
<dbReference type="Pfam" id="PF04103">
    <property type="entry name" value="CD20"/>
    <property type="match status" value="1"/>
</dbReference>
<comment type="subcellular location">
    <subcellularLocation>
        <location evidence="1">Membrane</location>
        <topology evidence="1">Multi-pass membrane protein</topology>
    </subcellularLocation>
</comment>
<dbReference type="Proteomes" id="UP000031036">
    <property type="component" value="Unassembled WGS sequence"/>
</dbReference>
<feature type="transmembrane region" description="Helical" evidence="6">
    <location>
        <begin position="206"/>
        <end position="227"/>
    </location>
</feature>
<dbReference type="InterPro" id="IPR007237">
    <property type="entry name" value="CD20-like"/>
</dbReference>
<protein>
    <submittedName>
        <fullName evidence="7">Uncharacterized protein</fullName>
    </submittedName>
</protein>
<dbReference type="EMBL" id="JPKZ01000134">
    <property type="protein sequence ID" value="KHN88985.1"/>
    <property type="molecule type" value="Genomic_DNA"/>
</dbReference>
<feature type="region of interest" description="Disordered" evidence="5">
    <location>
        <begin position="1"/>
        <end position="36"/>
    </location>
</feature>
<name>A0A0B2W6T1_TOXCA</name>
<keyword evidence="8" id="KW-1185">Reference proteome</keyword>
<proteinExistence type="predicted"/>